<dbReference type="InterPro" id="IPR008587">
    <property type="entry name" value="FPP_plant"/>
</dbReference>
<dbReference type="InParanoid" id="A0A7J7BUV7"/>
<feature type="compositionally biased region" description="Low complexity" evidence="4">
    <location>
        <begin position="19"/>
        <end position="28"/>
    </location>
</feature>
<feature type="coiled-coil region" evidence="3">
    <location>
        <begin position="391"/>
        <end position="481"/>
    </location>
</feature>
<accession>A0A7J7BUV7</accession>
<dbReference type="EMBL" id="JAAARO010000023">
    <property type="protein sequence ID" value="KAF5725326.1"/>
    <property type="molecule type" value="Genomic_DNA"/>
</dbReference>
<comment type="similarity">
    <text evidence="1">Belongs to the FPP family.</text>
</comment>
<feature type="coiled-coil region" evidence="3">
    <location>
        <begin position="60"/>
        <end position="223"/>
    </location>
</feature>
<name>A0A7J7BUV7_TRIWF</name>
<feature type="compositionally biased region" description="Basic and acidic residues" evidence="4">
    <location>
        <begin position="29"/>
        <end position="39"/>
    </location>
</feature>
<dbReference type="PANTHER" id="PTHR31580:SF5">
    <property type="entry name" value="FILAMENT-LIKE PLANT PROTEIN 1-RELATED"/>
    <property type="match status" value="1"/>
</dbReference>
<evidence type="ECO:0000313" key="5">
    <source>
        <dbReference type="EMBL" id="KAF5725326.1"/>
    </source>
</evidence>
<dbReference type="PANTHER" id="PTHR31580">
    <property type="entry name" value="FILAMENT-LIKE PLANT PROTEIN 4"/>
    <property type="match status" value="1"/>
</dbReference>
<evidence type="ECO:0000313" key="6">
    <source>
        <dbReference type="Proteomes" id="UP000593562"/>
    </source>
</evidence>
<gene>
    <name evidence="5" type="ORF">HS088_TW23G00047</name>
</gene>
<feature type="compositionally biased region" description="Polar residues" evidence="4">
    <location>
        <begin position="43"/>
        <end position="52"/>
    </location>
</feature>
<proteinExistence type="inferred from homology"/>
<dbReference type="FunCoup" id="A0A7J7BUV7">
    <property type="interactions" value="313"/>
</dbReference>
<dbReference type="Pfam" id="PF05911">
    <property type="entry name" value="FPP"/>
    <property type="match status" value="3"/>
</dbReference>
<sequence length="487" mass="54850">MEKRKWLWKRRSSERSPGETESSGSVSSHSERYSDDQEAFKASPTSSQSAEVTSHLVASVEDVNDNVRHLTEKLSAALANVSAKDDLVNQHAKVAEEAVAGWEKAENELVDVKKQLEDATQKNSALEDHVSHLDGALKECVRQLRQAREEQEHKNYEAMTRKTLEWESTKSELENQLLDLQSKVGALNSDSPAHVDPEISEKLEYLKRENSALKLELLSQSEELEIRTIERDLSTKAAETASKQNLESVKKVVKLEAECRRLKATTCRSSPVNNHKSTAASSMCVESLTDSQSDSGDHITVEIDTNKMCSSELCKSEPIHFDSLASTLIAELDQFKNEKAINRNASIEIDLMDDFLEMERLAALPEIERSHSKEAVSKQSSDSEKSLRADLEAMVCKTTDLEQKLVKAQAEKTEMEERLENMEVEKYELEGNLKEMEAEKAEMELALYDKTEHIEASQLRLKDTDMKLGELQREVREAKATYGVSTD</sequence>
<feature type="region of interest" description="Disordered" evidence="4">
    <location>
        <begin position="1"/>
        <end position="54"/>
    </location>
</feature>
<evidence type="ECO:0000256" key="2">
    <source>
        <dbReference type="ARBA" id="ARBA00023054"/>
    </source>
</evidence>
<keyword evidence="6" id="KW-1185">Reference proteome</keyword>
<dbReference type="AlphaFoldDB" id="A0A7J7BUV7"/>
<evidence type="ECO:0008006" key="7">
    <source>
        <dbReference type="Google" id="ProtNLM"/>
    </source>
</evidence>
<dbReference type="Proteomes" id="UP000593562">
    <property type="component" value="Unassembled WGS sequence"/>
</dbReference>
<evidence type="ECO:0000256" key="3">
    <source>
        <dbReference type="SAM" id="Coils"/>
    </source>
</evidence>
<comment type="caution">
    <text evidence="5">The sequence shown here is derived from an EMBL/GenBank/DDBJ whole genome shotgun (WGS) entry which is preliminary data.</text>
</comment>
<keyword evidence="2 3" id="KW-0175">Coiled coil</keyword>
<evidence type="ECO:0000256" key="4">
    <source>
        <dbReference type="SAM" id="MobiDB-lite"/>
    </source>
</evidence>
<reference evidence="5 6" key="1">
    <citation type="journal article" date="2020" name="Nat. Commun.">
        <title>Genome of Tripterygium wilfordii and identification of cytochrome P450 involved in triptolide biosynthesis.</title>
        <authorList>
            <person name="Tu L."/>
            <person name="Su P."/>
            <person name="Zhang Z."/>
            <person name="Gao L."/>
            <person name="Wang J."/>
            <person name="Hu T."/>
            <person name="Zhou J."/>
            <person name="Zhang Y."/>
            <person name="Zhao Y."/>
            <person name="Liu Y."/>
            <person name="Song Y."/>
            <person name="Tong Y."/>
            <person name="Lu Y."/>
            <person name="Yang J."/>
            <person name="Xu C."/>
            <person name="Jia M."/>
            <person name="Peters R.J."/>
            <person name="Huang L."/>
            <person name="Gao W."/>
        </authorList>
    </citation>
    <scope>NUCLEOTIDE SEQUENCE [LARGE SCALE GENOMIC DNA]</scope>
    <source>
        <strain evidence="6">cv. XIE 37</strain>
        <tissue evidence="5">Leaf</tissue>
    </source>
</reference>
<evidence type="ECO:0000256" key="1">
    <source>
        <dbReference type="ARBA" id="ARBA00005921"/>
    </source>
</evidence>
<feature type="compositionally biased region" description="Basic and acidic residues" evidence="4">
    <location>
        <begin position="1"/>
        <end position="18"/>
    </location>
</feature>
<protein>
    <recommendedName>
        <fullName evidence="7">Filament-like plant protein</fullName>
    </recommendedName>
</protein>
<organism evidence="5 6">
    <name type="scientific">Tripterygium wilfordii</name>
    <name type="common">Thunder God vine</name>
    <dbReference type="NCBI Taxonomy" id="458696"/>
    <lineage>
        <taxon>Eukaryota</taxon>
        <taxon>Viridiplantae</taxon>
        <taxon>Streptophyta</taxon>
        <taxon>Embryophyta</taxon>
        <taxon>Tracheophyta</taxon>
        <taxon>Spermatophyta</taxon>
        <taxon>Magnoliopsida</taxon>
        <taxon>eudicotyledons</taxon>
        <taxon>Gunneridae</taxon>
        <taxon>Pentapetalae</taxon>
        <taxon>rosids</taxon>
        <taxon>fabids</taxon>
        <taxon>Celastrales</taxon>
        <taxon>Celastraceae</taxon>
        <taxon>Tripterygium</taxon>
    </lineage>
</organism>